<evidence type="ECO:0000256" key="1">
    <source>
        <dbReference type="SAM" id="MobiDB-lite"/>
    </source>
</evidence>
<dbReference type="RefSeq" id="WP_169163392.1">
    <property type="nucleotide sequence ID" value="NZ_JABBFW010000033.1"/>
</dbReference>
<organism evidence="2 3">
    <name type="scientific">Azohydromonas caseinilytica</name>
    <dbReference type="NCBI Taxonomy" id="2728836"/>
    <lineage>
        <taxon>Bacteria</taxon>
        <taxon>Pseudomonadati</taxon>
        <taxon>Pseudomonadota</taxon>
        <taxon>Betaproteobacteria</taxon>
        <taxon>Burkholderiales</taxon>
        <taxon>Sphaerotilaceae</taxon>
        <taxon>Azohydromonas</taxon>
    </lineage>
</organism>
<accession>A0A848FL24</accession>
<name>A0A848FL24_9BURK</name>
<feature type="compositionally biased region" description="Basic and acidic residues" evidence="1">
    <location>
        <begin position="92"/>
        <end position="126"/>
    </location>
</feature>
<feature type="compositionally biased region" description="Gly residues" evidence="1">
    <location>
        <begin position="129"/>
        <end position="141"/>
    </location>
</feature>
<sequence length="141" mass="15877">MIFPIAPIYGFFFRSVPIIEPVQDARTDRTGTLEPDAPAWRATESLETRWVLKGYEWRPVAVWLPMVNPGWDHCVDNDPAEIHDRAVRAEEERAVRRLEPPVPLRREPHEPARLEPAQRHEGDARARAGGAGDKGPEGGTA</sequence>
<keyword evidence="3" id="KW-1185">Reference proteome</keyword>
<feature type="region of interest" description="Disordered" evidence="1">
    <location>
        <begin position="92"/>
        <end position="141"/>
    </location>
</feature>
<proteinExistence type="predicted"/>
<dbReference type="Proteomes" id="UP000574067">
    <property type="component" value="Unassembled WGS sequence"/>
</dbReference>
<dbReference type="AlphaFoldDB" id="A0A848FL24"/>
<reference evidence="2 3" key="1">
    <citation type="submission" date="2020-04" db="EMBL/GenBank/DDBJ databases">
        <title>Azohydromonas sp. isolated from soil.</title>
        <authorList>
            <person name="Dahal R.H."/>
        </authorList>
    </citation>
    <scope>NUCLEOTIDE SEQUENCE [LARGE SCALE GENOMIC DNA]</scope>
    <source>
        <strain evidence="2 3">G-1-1-14</strain>
    </source>
</reference>
<evidence type="ECO:0000313" key="2">
    <source>
        <dbReference type="EMBL" id="NML18501.1"/>
    </source>
</evidence>
<protein>
    <submittedName>
        <fullName evidence="2">Uncharacterized protein</fullName>
    </submittedName>
</protein>
<comment type="caution">
    <text evidence="2">The sequence shown here is derived from an EMBL/GenBank/DDBJ whole genome shotgun (WGS) entry which is preliminary data.</text>
</comment>
<dbReference type="EMBL" id="JABBFW010000033">
    <property type="protein sequence ID" value="NML18501.1"/>
    <property type="molecule type" value="Genomic_DNA"/>
</dbReference>
<evidence type="ECO:0000313" key="3">
    <source>
        <dbReference type="Proteomes" id="UP000574067"/>
    </source>
</evidence>
<gene>
    <name evidence="2" type="ORF">HHL10_26375</name>
</gene>